<dbReference type="RefSeq" id="WP_330482088.1">
    <property type="nucleotide sequence ID" value="NZ_JAZBJZ010000006.1"/>
</dbReference>
<evidence type="ECO:0000256" key="1">
    <source>
        <dbReference type="SAM" id="SignalP"/>
    </source>
</evidence>
<evidence type="ECO:0008006" key="4">
    <source>
        <dbReference type="Google" id="ProtNLM"/>
    </source>
</evidence>
<keyword evidence="1" id="KW-0732">Signal</keyword>
<dbReference type="AlphaFoldDB" id="A0AAW9PVQ2"/>
<reference evidence="2" key="1">
    <citation type="submission" date="2024-01" db="EMBL/GenBank/DDBJ databases">
        <title>Bank of Algae and Cyanobacteria of the Azores (BACA) strain genomes.</title>
        <authorList>
            <person name="Luz R."/>
            <person name="Cordeiro R."/>
            <person name="Fonseca A."/>
            <person name="Goncalves V."/>
        </authorList>
    </citation>
    <scope>NUCLEOTIDE SEQUENCE</scope>
    <source>
        <strain evidence="2">BACA0141</strain>
    </source>
</reference>
<name>A0AAW9PVQ2_9CYAN</name>
<sequence length="99" mass="10673">MNVKSIVASGISGLLLGMVAMPLASRAMPTETSTATEPTTVLVAAERHPNMVAARRKLEAAREDLRRAAHDYNGKRVEAIQLIDRAIQAINEGIAQDNH</sequence>
<feature type="signal peptide" evidence="1">
    <location>
        <begin position="1"/>
        <end position="27"/>
    </location>
</feature>
<dbReference type="EMBL" id="JAZBJZ010000006">
    <property type="protein sequence ID" value="MEE3715664.1"/>
    <property type="molecule type" value="Genomic_DNA"/>
</dbReference>
<comment type="caution">
    <text evidence="2">The sequence shown here is derived from an EMBL/GenBank/DDBJ whole genome shotgun (WGS) entry which is preliminary data.</text>
</comment>
<evidence type="ECO:0000313" key="3">
    <source>
        <dbReference type="Proteomes" id="UP001333818"/>
    </source>
</evidence>
<keyword evidence="3" id="KW-1185">Reference proteome</keyword>
<evidence type="ECO:0000313" key="2">
    <source>
        <dbReference type="EMBL" id="MEE3715664.1"/>
    </source>
</evidence>
<protein>
    <recommendedName>
        <fullName evidence="4">DUF4398 domain-containing protein</fullName>
    </recommendedName>
</protein>
<dbReference type="Proteomes" id="UP001333818">
    <property type="component" value="Unassembled WGS sequence"/>
</dbReference>
<feature type="chain" id="PRO_5043432311" description="DUF4398 domain-containing protein" evidence="1">
    <location>
        <begin position="28"/>
        <end position="99"/>
    </location>
</feature>
<gene>
    <name evidence="2" type="ORF">V2H45_02770</name>
</gene>
<proteinExistence type="predicted"/>
<accession>A0AAW9PVQ2</accession>
<organism evidence="2 3">
    <name type="scientific">Tumidithrix elongata BACA0141</name>
    <dbReference type="NCBI Taxonomy" id="2716417"/>
    <lineage>
        <taxon>Bacteria</taxon>
        <taxon>Bacillati</taxon>
        <taxon>Cyanobacteriota</taxon>
        <taxon>Cyanophyceae</taxon>
        <taxon>Pseudanabaenales</taxon>
        <taxon>Pseudanabaenaceae</taxon>
        <taxon>Tumidithrix</taxon>
        <taxon>Tumidithrix elongata</taxon>
    </lineage>
</organism>